<dbReference type="Proteomes" id="UP000054538">
    <property type="component" value="Unassembled WGS sequence"/>
</dbReference>
<reference evidence="2 3" key="1">
    <citation type="submission" date="2014-04" db="EMBL/GenBank/DDBJ databases">
        <authorList>
            <consortium name="DOE Joint Genome Institute"/>
            <person name="Kuo A."/>
            <person name="Kohler A."/>
            <person name="Jargeat P."/>
            <person name="Nagy L.G."/>
            <person name="Floudas D."/>
            <person name="Copeland A."/>
            <person name="Barry K.W."/>
            <person name="Cichocki N."/>
            <person name="Veneault-Fourrey C."/>
            <person name="LaButti K."/>
            <person name="Lindquist E.A."/>
            <person name="Lipzen A."/>
            <person name="Lundell T."/>
            <person name="Morin E."/>
            <person name="Murat C."/>
            <person name="Sun H."/>
            <person name="Tunlid A."/>
            <person name="Henrissat B."/>
            <person name="Grigoriev I.V."/>
            <person name="Hibbett D.S."/>
            <person name="Martin F."/>
            <person name="Nordberg H.P."/>
            <person name="Cantor M.N."/>
            <person name="Hua S.X."/>
        </authorList>
    </citation>
    <scope>NUCLEOTIDE SEQUENCE [LARGE SCALE GENOMIC DNA]</scope>
    <source>
        <strain evidence="2 3">Ve08.2h10</strain>
    </source>
</reference>
<dbReference type="Pfam" id="PF03184">
    <property type="entry name" value="DDE_1"/>
    <property type="match status" value="1"/>
</dbReference>
<dbReference type="STRING" id="930991.A0A0D0DIW2"/>
<gene>
    <name evidence="2" type="ORF">PAXRUDRAFT_102532</name>
</gene>
<name>A0A0D0DIW2_9AGAM</name>
<protein>
    <recommendedName>
        <fullName evidence="1">DDE-1 domain-containing protein</fullName>
    </recommendedName>
</protein>
<dbReference type="EMBL" id="KN825448">
    <property type="protein sequence ID" value="KIK90953.1"/>
    <property type="molecule type" value="Genomic_DNA"/>
</dbReference>
<sequence>ICADGTTEPPAIILKGNAYQVNTHVLHHILGYSKKGWTDVEIGVEWIKDFDKCTKAEANRQDCLLIVDGHNSHYTHAFLEYAQKNCIHVLCYLAHTTHIYQGLDVVEFTVLKHCWTEERDRWESRKGEGITKANFITVYGCAHIQALTPDLIHTAFHKTSVWPFNCNVVTNDMMALSKETSCQSNLPNIPSTPI</sequence>
<reference evidence="3" key="2">
    <citation type="submission" date="2015-01" db="EMBL/GenBank/DDBJ databases">
        <title>Evolutionary Origins and Diversification of the Mycorrhizal Mutualists.</title>
        <authorList>
            <consortium name="DOE Joint Genome Institute"/>
            <consortium name="Mycorrhizal Genomics Consortium"/>
            <person name="Kohler A."/>
            <person name="Kuo A."/>
            <person name="Nagy L.G."/>
            <person name="Floudas D."/>
            <person name="Copeland A."/>
            <person name="Barry K.W."/>
            <person name="Cichocki N."/>
            <person name="Veneault-Fourrey C."/>
            <person name="LaButti K."/>
            <person name="Lindquist E.A."/>
            <person name="Lipzen A."/>
            <person name="Lundell T."/>
            <person name="Morin E."/>
            <person name="Murat C."/>
            <person name="Riley R."/>
            <person name="Ohm R."/>
            <person name="Sun H."/>
            <person name="Tunlid A."/>
            <person name="Henrissat B."/>
            <person name="Grigoriev I.V."/>
            <person name="Hibbett D.S."/>
            <person name="Martin F."/>
        </authorList>
    </citation>
    <scope>NUCLEOTIDE SEQUENCE [LARGE SCALE GENOMIC DNA]</scope>
    <source>
        <strain evidence="3">Ve08.2h10</strain>
    </source>
</reference>
<organism evidence="2 3">
    <name type="scientific">Paxillus rubicundulus Ve08.2h10</name>
    <dbReference type="NCBI Taxonomy" id="930991"/>
    <lineage>
        <taxon>Eukaryota</taxon>
        <taxon>Fungi</taxon>
        <taxon>Dikarya</taxon>
        <taxon>Basidiomycota</taxon>
        <taxon>Agaricomycotina</taxon>
        <taxon>Agaricomycetes</taxon>
        <taxon>Agaricomycetidae</taxon>
        <taxon>Boletales</taxon>
        <taxon>Paxilineae</taxon>
        <taxon>Paxillaceae</taxon>
        <taxon>Paxillus</taxon>
    </lineage>
</organism>
<feature type="non-terminal residue" evidence="2">
    <location>
        <position position="1"/>
    </location>
</feature>
<dbReference type="InterPro" id="IPR004875">
    <property type="entry name" value="DDE_SF_endonuclease_dom"/>
</dbReference>
<feature type="domain" description="DDE-1" evidence="1">
    <location>
        <begin position="4"/>
        <end position="156"/>
    </location>
</feature>
<dbReference type="AlphaFoldDB" id="A0A0D0DIW2"/>
<dbReference type="GO" id="GO:0003676">
    <property type="term" value="F:nucleic acid binding"/>
    <property type="evidence" value="ECO:0007669"/>
    <property type="project" value="InterPro"/>
</dbReference>
<feature type="non-terminal residue" evidence="2">
    <location>
        <position position="194"/>
    </location>
</feature>
<proteinExistence type="predicted"/>
<evidence type="ECO:0000259" key="1">
    <source>
        <dbReference type="Pfam" id="PF03184"/>
    </source>
</evidence>
<accession>A0A0D0DIW2</accession>
<dbReference type="OrthoDB" id="3238847at2759"/>
<keyword evidence="3" id="KW-1185">Reference proteome</keyword>
<evidence type="ECO:0000313" key="2">
    <source>
        <dbReference type="EMBL" id="KIK90953.1"/>
    </source>
</evidence>
<dbReference type="HOGENOM" id="CLU_013929_2_2_1"/>
<evidence type="ECO:0000313" key="3">
    <source>
        <dbReference type="Proteomes" id="UP000054538"/>
    </source>
</evidence>
<dbReference type="InParanoid" id="A0A0D0DIW2"/>